<feature type="region of interest" description="Disordered" evidence="6">
    <location>
        <begin position="124"/>
        <end position="154"/>
    </location>
</feature>
<dbReference type="Proteomes" id="UP000634136">
    <property type="component" value="Unassembled WGS sequence"/>
</dbReference>
<evidence type="ECO:0000256" key="3">
    <source>
        <dbReference type="ARBA" id="ARBA00023125"/>
    </source>
</evidence>
<dbReference type="InterPro" id="IPR036576">
    <property type="entry name" value="WRKY_dom_sf"/>
</dbReference>
<name>A0A834T6K9_9FABA</name>
<proteinExistence type="predicted"/>
<comment type="subcellular location">
    <subcellularLocation>
        <location evidence="1">Nucleus</location>
    </subcellularLocation>
</comment>
<evidence type="ECO:0000256" key="4">
    <source>
        <dbReference type="ARBA" id="ARBA00023163"/>
    </source>
</evidence>
<sequence>MACKTNQKDAESETMEESPSSLIYRACELARNLESNFPNLTKQPHMLSLSIDEIVKAFFAAKQRIMLSHHQTPTSSFFPLIQPLQQQPDQMAATTSSNSMQQWLNIASGSIAYAQPIVPHTAPFDAELGSKGSEAMKASSSSRQQRRRRGNDVEKKMVMVPVPQFGNADVPPEDGYTWRKYGQKEIYGSKSYYRCTHQKLYDCPAKKQVQRLDDNPNIFAVTYRGSHTCTMSSTAPSSIPPPQLVLDHIAFSPQMSSSSTSVSRWLSSAHLSLHGGAAPSTARYVSGSDYLVADMADAMFNSAVESGDEGHEDKNRERESPKHTSP</sequence>
<keyword evidence="4" id="KW-0804">Transcription</keyword>
<evidence type="ECO:0000259" key="7">
    <source>
        <dbReference type="PROSITE" id="PS50811"/>
    </source>
</evidence>
<evidence type="ECO:0000313" key="8">
    <source>
        <dbReference type="EMBL" id="KAF7816564.1"/>
    </source>
</evidence>
<reference evidence="8" key="1">
    <citation type="submission" date="2020-09" db="EMBL/GenBank/DDBJ databases">
        <title>Genome-Enabled Discovery of Anthraquinone Biosynthesis in Senna tora.</title>
        <authorList>
            <person name="Kang S.-H."/>
            <person name="Pandey R.P."/>
            <person name="Lee C.-M."/>
            <person name="Sim J.-S."/>
            <person name="Jeong J.-T."/>
            <person name="Choi B.-S."/>
            <person name="Jung M."/>
            <person name="Ginzburg D."/>
            <person name="Zhao K."/>
            <person name="Won S.Y."/>
            <person name="Oh T.-J."/>
            <person name="Yu Y."/>
            <person name="Kim N.-H."/>
            <person name="Lee O.R."/>
            <person name="Lee T.-H."/>
            <person name="Bashyal P."/>
            <person name="Kim T.-S."/>
            <person name="Lee W.-H."/>
            <person name="Kawkins C."/>
            <person name="Kim C.-K."/>
            <person name="Kim J.S."/>
            <person name="Ahn B.O."/>
            <person name="Rhee S.Y."/>
            <person name="Sohng J.K."/>
        </authorList>
    </citation>
    <scope>NUCLEOTIDE SEQUENCE</scope>
    <source>
        <tissue evidence="8">Leaf</tissue>
    </source>
</reference>
<dbReference type="GO" id="GO:0005634">
    <property type="term" value="C:nucleus"/>
    <property type="evidence" value="ECO:0007669"/>
    <property type="project" value="UniProtKB-SubCell"/>
</dbReference>
<dbReference type="InterPro" id="IPR003657">
    <property type="entry name" value="WRKY_dom"/>
</dbReference>
<dbReference type="SUPFAM" id="SSF118290">
    <property type="entry name" value="WRKY DNA-binding domain"/>
    <property type="match status" value="1"/>
</dbReference>
<keyword evidence="5" id="KW-0539">Nucleus</keyword>
<keyword evidence="2" id="KW-0805">Transcription regulation</keyword>
<dbReference type="GO" id="GO:0043565">
    <property type="term" value="F:sequence-specific DNA binding"/>
    <property type="evidence" value="ECO:0007669"/>
    <property type="project" value="InterPro"/>
</dbReference>
<organism evidence="8 9">
    <name type="scientific">Senna tora</name>
    <dbReference type="NCBI Taxonomy" id="362788"/>
    <lineage>
        <taxon>Eukaryota</taxon>
        <taxon>Viridiplantae</taxon>
        <taxon>Streptophyta</taxon>
        <taxon>Embryophyta</taxon>
        <taxon>Tracheophyta</taxon>
        <taxon>Spermatophyta</taxon>
        <taxon>Magnoliopsida</taxon>
        <taxon>eudicotyledons</taxon>
        <taxon>Gunneridae</taxon>
        <taxon>Pentapetalae</taxon>
        <taxon>rosids</taxon>
        <taxon>fabids</taxon>
        <taxon>Fabales</taxon>
        <taxon>Fabaceae</taxon>
        <taxon>Caesalpinioideae</taxon>
        <taxon>Cassia clade</taxon>
        <taxon>Senna</taxon>
    </lineage>
</organism>
<evidence type="ECO:0000256" key="6">
    <source>
        <dbReference type="SAM" id="MobiDB-lite"/>
    </source>
</evidence>
<feature type="compositionally biased region" description="Basic and acidic residues" evidence="6">
    <location>
        <begin position="308"/>
        <end position="326"/>
    </location>
</feature>
<keyword evidence="9" id="KW-1185">Reference proteome</keyword>
<dbReference type="GO" id="GO:0003700">
    <property type="term" value="F:DNA-binding transcription factor activity"/>
    <property type="evidence" value="ECO:0007669"/>
    <property type="project" value="InterPro"/>
</dbReference>
<dbReference type="OrthoDB" id="684963at2759"/>
<dbReference type="PROSITE" id="PS50811">
    <property type="entry name" value="WRKY"/>
    <property type="match status" value="1"/>
</dbReference>
<protein>
    <submittedName>
        <fullName evidence="8">WRKY transcription factor 55</fullName>
    </submittedName>
</protein>
<feature type="domain" description="WRKY" evidence="7">
    <location>
        <begin position="173"/>
        <end position="232"/>
    </location>
</feature>
<dbReference type="Pfam" id="PF03106">
    <property type="entry name" value="WRKY"/>
    <property type="match status" value="1"/>
</dbReference>
<dbReference type="EMBL" id="JAAIUW010000009">
    <property type="protein sequence ID" value="KAF7816564.1"/>
    <property type="molecule type" value="Genomic_DNA"/>
</dbReference>
<dbReference type="PANTHER" id="PTHR31282">
    <property type="entry name" value="WRKY TRANSCRIPTION FACTOR 21-RELATED"/>
    <property type="match status" value="1"/>
</dbReference>
<feature type="region of interest" description="Disordered" evidence="6">
    <location>
        <begin position="302"/>
        <end position="326"/>
    </location>
</feature>
<evidence type="ECO:0000313" key="9">
    <source>
        <dbReference type="Proteomes" id="UP000634136"/>
    </source>
</evidence>
<accession>A0A834T6K9</accession>
<evidence type="ECO:0000256" key="5">
    <source>
        <dbReference type="ARBA" id="ARBA00023242"/>
    </source>
</evidence>
<comment type="caution">
    <text evidence="8">The sequence shown here is derived from an EMBL/GenBank/DDBJ whole genome shotgun (WGS) entry which is preliminary data.</text>
</comment>
<evidence type="ECO:0000256" key="1">
    <source>
        <dbReference type="ARBA" id="ARBA00004123"/>
    </source>
</evidence>
<dbReference type="SMART" id="SM00774">
    <property type="entry name" value="WRKY"/>
    <property type="match status" value="1"/>
</dbReference>
<dbReference type="Gene3D" id="2.20.25.80">
    <property type="entry name" value="WRKY domain"/>
    <property type="match status" value="1"/>
</dbReference>
<keyword evidence="3" id="KW-0238">DNA-binding</keyword>
<dbReference type="InterPro" id="IPR044810">
    <property type="entry name" value="WRKY_plant"/>
</dbReference>
<evidence type="ECO:0000256" key="2">
    <source>
        <dbReference type="ARBA" id="ARBA00023015"/>
    </source>
</evidence>
<dbReference type="AlphaFoldDB" id="A0A834T6K9"/>
<gene>
    <name evidence="8" type="ORF">G2W53_030533</name>
</gene>